<dbReference type="AlphaFoldDB" id="A0A9P6QDE1"/>
<dbReference type="InterPro" id="IPR005746">
    <property type="entry name" value="Thioredoxin"/>
</dbReference>
<dbReference type="PRINTS" id="PR00421">
    <property type="entry name" value="THIOREDOXIN"/>
</dbReference>
<organism evidence="5 6">
    <name type="scientific">Actinomortierella ambigua</name>
    <dbReference type="NCBI Taxonomy" id="1343610"/>
    <lineage>
        <taxon>Eukaryota</taxon>
        <taxon>Fungi</taxon>
        <taxon>Fungi incertae sedis</taxon>
        <taxon>Mucoromycota</taxon>
        <taxon>Mortierellomycotina</taxon>
        <taxon>Mortierellomycetes</taxon>
        <taxon>Mortierellales</taxon>
        <taxon>Mortierellaceae</taxon>
        <taxon>Actinomortierella</taxon>
    </lineage>
</organism>
<dbReference type="PROSITE" id="PS51352">
    <property type="entry name" value="THIOREDOXIN_2"/>
    <property type="match status" value="1"/>
</dbReference>
<evidence type="ECO:0000259" key="4">
    <source>
        <dbReference type="PROSITE" id="PS51352"/>
    </source>
</evidence>
<gene>
    <name evidence="5" type="ORF">DFQ27_001062</name>
</gene>
<feature type="domain" description="Thioredoxin" evidence="4">
    <location>
        <begin position="1"/>
        <end position="105"/>
    </location>
</feature>
<keyword evidence="6" id="KW-1185">Reference proteome</keyword>
<dbReference type="InterPro" id="IPR036249">
    <property type="entry name" value="Thioredoxin-like_sf"/>
</dbReference>
<dbReference type="InterPro" id="IPR017937">
    <property type="entry name" value="Thioredoxin_CS"/>
</dbReference>
<comment type="caution">
    <text evidence="5">The sequence shown here is derived from an EMBL/GenBank/DDBJ whole genome shotgun (WGS) entry which is preliminary data.</text>
</comment>
<dbReference type="SUPFAM" id="SSF52833">
    <property type="entry name" value="Thioredoxin-like"/>
    <property type="match status" value="1"/>
</dbReference>
<name>A0A9P6QDE1_9FUNG</name>
<sequence>MSTVLITCADEFNNALKENAKVVIQFHATWCGPCKVISPKFEAFSLEYPEIKFLKIDVDDVADVSEKCGIRAMPTFQTYINGEKKGEVLGANPTNLKKLIDELAAL</sequence>
<dbReference type="Gene3D" id="3.40.30.10">
    <property type="entry name" value="Glutaredoxin"/>
    <property type="match status" value="1"/>
</dbReference>
<dbReference type="FunFam" id="3.40.30.10:FF:000245">
    <property type="entry name" value="Thioredoxin"/>
    <property type="match status" value="1"/>
</dbReference>
<dbReference type="GO" id="GO:0015035">
    <property type="term" value="F:protein-disulfide reductase activity"/>
    <property type="evidence" value="ECO:0007669"/>
    <property type="project" value="InterPro"/>
</dbReference>
<comment type="similarity">
    <text evidence="2">Belongs to the thioredoxin family.</text>
</comment>
<dbReference type="CDD" id="cd02947">
    <property type="entry name" value="TRX_family"/>
    <property type="match status" value="1"/>
</dbReference>
<dbReference type="PANTHER" id="PTHR46115">
    <property type="entry name" value="THIOREDOXIN-LIKE PROTEIN 1"/>
    <property type="match status" value="1"/>
</dbReference>
<dbReference type="Proteomes" id="UP000807716">
    <property type="component" value="Unassembled WGS sequence"/>
</dbReference>
<evidence type="ECO:0000256" key="1">
    <source>
        <dbReference type="ARBA" id="ARBA00023157"/>
    </source>
</evidence>
<keyword evidence="3" id="KW-0676">Redox-active center</keyword>
<dbReference type="EMBL" id="JAAAJB010000132">
    <property type="protein sequence ID" value="KAG0264721.1"/>
    <property type="molecule type" value="Genomic_DNA"/>
</dbReference>
<evidence type="ECO:0000313" key="5">
    <source>
        <dbReference type="EMBL" id="KAG0264721.1"/>
    </source>
</evidence>
<feature type="disulfide bond" description="Redox-active" evidence="3">
    <location>
        <begin position="31"/>
        <end position="34"/>
    </location>
</feature>
<dbReference type="PIRSF" id="PIRSF000077">
    <property type="entry name" value="Thioredoxin"/>
    <property type="match status" value="1"/>
</dbReference>
<accession>A0A9P6QDE1</accession>
<dbReference type="OrthoDB" id="2121326at2759"/>
<evidence type="ECO:0000313" key="6">
    <source>
        <dbReference type="Proteomes" id="UP000807716"/>
    </source>
</evidence>
<reference evidence="5" key="1">
    <citation type="journal article" date="2020" name="Fungal Divers.">
        <title>Resolving the Mortierellaceae phylogeny through synthesis of multi-gene phylogenetics and phylogenomics.</title>
        <authorList>
            <person name="Vandepol N."/>
            <person name="Liber J."/>
            <person name="Desiro A."/>
            <person name="Na H."/>
            <person name="Kennedy M."/>
            <person name="Barry K."/>
            <person name="Grigoriev I.V."/>
            <person name="Miller A.N."/>
            <person name="O'Donnell K."/>
            <person name="Stajich J.E."/>
            <person name="Bonito G."/>
        </authorList>
    </citation>
    <scope>NUCLEOTIDE SEQUENCE</scope>
    <source>
        <strain evidence="5">BC1065</strain>
    </source>
</reference>
<proteinExistence type="inferred from homology"/>
<protein>
    <recommendedName>
        <fullName evidence="2">Thioredoxin</fullName>
    </recommendedName>
</protein>
<dbReference type="Pfam" id="PF00085">
    <property type="entry name" value="Thioredoxin"/>
    <property type="match status" value="1"/>
</dbReference>
<dbReference type="PROSITE" id="PS00194">
    <property type="entry name" value="THIOREDOXIN_1"/>
    <property type="match status" value="1"/>
</dbReference>
<keyword evidence="1 3" id="KW-1015">Disulfide bond</keyword>
<evidence type="ECO:0000256" key="3">
    <source>
        <dbReference type="PIRSR" id="PIRSR000077-4"/>
    </source>
</evidence>
<evidence type="ECO:0000256" key="2">
    <source>
        <dbReference type="PIRNR" id="PIRNR000077"/>
    </source>
</evidence>
<dbReference type="InterPro" id="IPR013766">
    <property type="entry name" value="Thioredoxin_domain"/>
</dbReference>